<evidence type="ECO:0000256" key="6">
    <source>
        <dbReference type="ARBA" id="ARBA00023002"/>
    </source>
</evidence>
<feature type="domain" description="Thioredoxin" evidence="14">
    <location>
        <begin position="5"/>
        <end position="158"/>
    </location>
</feature>
<comment type="caution">
    <text evidence="15">The sequence shown here is derived from an EMBL/GenBank/DDBJ whole genome shotgun (WGS) entry which is preliminary data.</text>
</comment>
<organism evidence="15 16">
    <name type="scientific">Streptomyces tateyamensis</name>
    <dbReference type="NCBI Taxonomy" id="565073"/>
    <lineage>
        <taxon>Bacteria</taxon>
        <taxon>Bacillati</taxon>
        <taxon>Actinomycetota</taxon>
        <taxon>Actinomycetes</taxon>
        <taxon>Kitasatosporales</taxon>
        <taxon>Streptomycetaceae</taxon>
        <taxon>Streptomyces</taxon>
    </lineage>
</organism>
<dbReference type="Gene3D" id="3.40.30.10">
    <property type="entry name" value="Glutaredoxin"/>
    <property type="match status" value="1"/>
</dbReference>
<dbReference type="GO" id="GO:0008379">
    <property type="term" value="F:thioredoxin peroxidase activity"/>
    <property type="evidence" value="ECO:0007669"/>
    <property type="project" value="TreeGrafter"/>
</dbReference>
<dbReference type="GO" id="GO:0045454">
    <property type="term" value="P:cell redox homeostasis"/>
    <property type="evidence" value="ECO:0007669"/>
    <property type="project" value="TreeGrafter"/>
</dbReference>
<keyword evidence="8" id="KW-0676">Redox-active center</keyword>
<dbReference type="GO" id="GO:0034599">
    <property type="term" value="P:cellular response to oxidative stress"/>
    <property type="evidence" value="ECO:0007669"/>
    <property type="project" value="TreeGrafter"/>
</dbReference>
<gene>
    <name evidence="15" type="ORF">C7C46_26710</name>
</gene>
<dbReference type="PANTHER" id="PTHR42801">
    <property type="entry name" value="THIOREDOXIN-DEPENDENT PEROXIDE REDUCTASE"/>
    <property type="match status" value="1"/>
</dbReference>
<reference evidence="15 16" key="1">
    <citation type="submission" date="2018-03" db="EMBL/GenBank/DDBJ databases">
        <title>Bioinformatic expansion and discovery of thiopeptide antibiotics.</title>
        <authorList>
            <person name="Schwalen C.J."/>
            <person name="Hudson G.A."/>
            <person name="Mitchell D.A."/>
        </authorList>
    </citation>
    <scope>NUCLEOTIDE SEQUENCE [LARGE SCALE GENOMIC DNA]</scope>
    <source>
        <strain evidence="15 16">ATCC 21389</strain>
    </source>
</reference>
<dbReference type="GO" id="GO:0005737">
    <property type="term" value="C:cytoplasm"/>
    <property type="evidence" value="ECO:0007669"/>
    <property type="project" value="TreeGrafter"/>
</dbReference>
<comment type="subunit">
    <text evidence="2">Monomer.</text>
</comment>
<evidence type="ECO:0000256" key="3">
    <source>
        <dbReference type="ARBA" id="ARBA00013017"/>
    </source>
</evidence>
<dbReference type="AlphaFoldDB" id="A0A2V4N2M0"/>
<keyword evidence="6" id="KW-0560">Oxidoreductase</keyword>
<dbReference type="InterPro" id="IPR013766">
    <property type="entry name" value="Thioredoxin_domain"/>
</dbReference>
<proteinExistence type="inferred from homology"/>
<evidence type="ECO:0000256" key="13">
    <source>
        <dbReference type="PIRSR" id="PIRSR000239-1"/>
    </source>
</evidence>
<dbReference type="PROSITE" id="PS51352">
    <property type="entry name" value="THIOREDOXIN_2"/>
    <property type="match status" value="1"/>
</dbReference>
<dbReference type="PANTHER" id="PTHR42801:SF22">
    <property type="entry name" value="PEROXIREDOXIN SLL0755-RELATED"/>
    <property type="match status" value="1"/>
</dbReference>
<dbReference type="PIRSF" id="PIRSF000239">
    <property type="entry name" value="AHPC"/>
    <property type="match status" value="1"/>
</dbReference>
<evidence type="ECO:0000256" key="2">
    <source>
        <dbReference type="ARBA" id="ARBA00011245"/>
    </source>
</evidence>
<evidence type="ECO:0000256" key="11">
    <source>
        <dbReference type="ARBA" id="ARBA00041373"/>
    </source>
</evidence>
<dbReference type="CDD" id="cd03017">
    <property type="entry name" value="PRX_BCP"/>
    <property type="match status" value="1"/>
</dbReference>
<comment type="function">
    <text evidence="1">Thiol-specific peroxidase that catalyzes the reduction of hydrogen peroxide and organic hydroperoxides to water and alcohols, respectively. Plays a role in cell protection against oxidative stress by detoxifying peroxides and as sensor of hydrogen peroxide-mediated signaling events.</text>
</comment>
<dbReference type="OrthoDB" id="9812811at2"/>
<dbReference type="RefSeq" id="WP_110672497.1">
    <property type="nucleotide sequence ID" value="NZ_PYBW01000110.1"/>
</dbReference>
<name>A0A2V4N2M0_9ACTN</name>
<evidence type="ECO:0000256" key="9">
    <source>
        <dbReference type="ARBA" id="ARBA00032824"/>
    </source>
</evidence>
<accession>A0A2V4N2M0</accession>
<dbReference type="Pfam" id="PF00578">
    <property type="entry name" value="AhpC-TSA"/>
    <property type="match status" value="1"/>
</dbReference>
<dbReference type="InterPro" id="IPR036249">
    <property type="entry name" value="Thioredoxin-like_sf"/>
</dbReference>
<dbReference type="InterPro" id="IPR024706">
    <property type="entry name" value="Peroxiredoxin_AhpC-typ"/>
</dbReference>
<evidence type="ECO:0000259" key="14">
    <source>
        <dbReference type="PROSITE" id="PS51352"/>
    </source>
</evidence>
<keyword evidence="5" id="KW-0049">Antioxidant</keyword>
<evidence type="ECO:0000256" key="5">
    <source>
        <dbReference type="ARBA" id="ARBA00022862"/>
    </source>
</evidence>
<dbReference type="InterPro" id="IPR050924">
    <property type="entry name" value="Peroxiredoxin_BCP/PrxQ"/>
</dbReference>
<dbReference type="InterPro" id="IPR000866">
    <property type="entry name" value="AhpC/TSA"/>
</dbReference>
<keyword evidence="7" id="KW-1015">Disulfide bond</keyword>
<comment type="similarity">
    <text evidence="10">Belongs to the peroxiredoxin family. BCP/PrxQ subfamily.</text>
</comment>
<dbReference type="SUPFAM" id="SSF52833">
    <property type="entry name" value="Thioredoxin-like"/>
    <property type="match status" value="1"/>
</dbReference>
<dbReference type="EC" id="1.11.1.24" evidence="3"/>
<keyword evidence="16" id="KW-1185">Reference proteome</keyword>
<evidence type="ECO:0000256" key="1">
    <source>
        <dbReference type="ARBA" id="ARBA00003330"/>
    </source>
</evidence>
<evidence type="ECO:0000256" key="10">
    <source>
        <dbReference type="ARBA" id="ARBA00038489"/>
    </source>
</evidence>
<evidence type="ECO:0000313" key="15">
    <source>
        <dbReference type="EMBL" id="PYC71677.1"/>
    </source>
</evidence>
<keyword evidence="4" id="KW-0575">Peroxidase</keyword>
<dbReference type="Proteomes" id="UP000248039">
    <property type="component" value="Unassembled WGS sequence"/>
</dbReference>
<protein>
    <recommendedName>
        <fullName evidence="3">thioredoxin-dependent peroxiredoxin</fullName>
        <ecNumber evidence="3">1.11.1.24</ecNumber>
    </recommendedName>
    <alternativeName>
        <fullName evidence="11">Bacterioferritin comigratory protein</fullName>
    </alternativeName>
    <alternativeName>
        <fullName evidence="9">Thioredoxin peroxidase</fullName>
    </alternativeName>
</protein>
<evidence type="ECO:0000256" key="7">
    <source>
        <dbReference type="ARBA" id="ARBA00023157"/>
    </source>
</evidence>
<comment type="catalytic activity">
    <reaction evidence="12">
        <text>a hydroperoxide + [thioredoxin]-dithiol = an alcohol + [thioredoxin]-disulfide + H2O</text>
        <dbReference type="Rhea" id="RHEA:62620"/>
        <dbReference type="Rhea" id="RHEA-COMP:10698"/>
        <dbReference type="Rhea" id="RHEA-COMP:10700"/>
        <dbReference type="ChEBI" id="CHEBI:15377"/>
        <dbReference type="ChEBI" id="CHEBI:29950"/>
        <dbReference type="ChEBI" id="CHEBI:30879"/>
        <dbReference type="ChEBI" id="CHEBI:35924"/>
        <dbReference type="ChEBI" id="CHEBI:50058"/>
        <dbReference type="EC" id="1.11.1.24"/>
    </reaction>
</comment>
<feature type="active site" description="Cysteine sulfenic acid (-SOH) intermediate; for peroxidase activity" evidence="13">
    <location>
        <position position="54"/>
    </location>
</feature>
<evidence type="ECO:0000313" key="16">
    <source>
        <dbReference type="Proteomes" id="UP000248039"/>
    </source>
</evidence>
<evidence type="ECO:0000256" key="12">
    <source>
        <dbReference type="ARBA" id="ARBA00049091"/>
    </source>
</evidence>
<evidence type="ECO:0000256" key="8">
    <source>
        <dbReference type="ARBA" id="ARBA00023284"/>
    </source>
</evidence>
<dbReference type="EMBL" id="PYBW01000110">
    <property type="protein sequence ID" value="PYC71677.1"/>
    <property type="molecule type" value="Genomic_DNA"/>
</dbReference>
<sequence>MAKSPELGAPAPDFTLPGLLLGEDGAERRDYRLADAKGHPLVLVFYPGDNTAVCTKQLCSYTSDLDRFRDLGAAVWAVSPQDLDSHEGFARRYDLRFPLLADPDRTVAKAFGIAVPGLGLRRSVFILDGDGTVRWRHIALAGLTFQNTDTLTEALAAL</sequence>
<evidence type="ECO:0000256" key="4">
    <source>
        <dbReference type="ARBA" id="ARBA00022559"/>
    </source>
</evidence>